<gene>
    <name evidence="2 5 6" type="ORF">Bm2844</name>
    <name evidence="3" type="ORF">BM_BM2844</name>
    <name evidence="2" type="ORF">BM_Bm2844</name>
</gene>
<dbReference type="PANTHER" id="PTHR21193:SF3">
    <property type="entry name" value="OXIDOREDUCTASE-LIKE DOMAIN-CONTAINING PROTEIN 1"/>
    <property type="match status" value="1"/>
</dbReference>
<evidence type="ECO:0000313" key="2">
    <source>
        <dbReference type="EMBL" id="CRZ25794.1"/>
    </source>
</evidence>
<evidence type="ECO:0000313" key="4">
    <source>
        <dbReference type="Proteomes" id="UP000006672"/>
    </source>
</evidence>
<dbReference type="OMA" id="PYFLCIR"/>
<dbReference type="PANTHER" id="PTHR21193">
    <property type="entry name" value="OXIDOREDUCTASE-LIKE DOMAIN-CONTAINING PROTEIN 1"/>
    <property type="match status" value="1"/>
</dbReference>
<dbReference type="EMBL" id="LN857014">
    <property type="protein sequence ID" value="CRZ25794.1"/>
    <property type="molecule type" value="Genomic_DNA"/>
</dbReference>
<evidence type="ECO:0000259" key="1">
    <source>
        <dbReference type="Pfam" id="PF09791"/>
    </source>
</evidence>
<sequence>MRRVFTVASKKSGRTPYFLCIRCRADVKADSNKELNLDNESERMTTSSRIGIVTPEEAIHHLCVPEPPDPGACCASGCANCVWIEYATELMRYYRDRPLHEAMSEIDRVVPDIGVREFVKAEVRERTKC</sequence>
<dbReference type="AlphaFoldDB" id="A0A0K0J7Q6"/>
<dbReference type="InterPro" id="IPR019180">
    <property type="entry name" value="Oxidoreductase-like_N"/>
</dbReference>
<accession>A0A0K0J7Q6</accession>
<dbReference type="STRING" id="6279.A0A0K0J7Q6"/>
<dbReference type="CTD" id="6102819"/>
<dbReference type="GO" id="GO:0005739">
    <property type="term" value="C:mitochondrion"/>
    <property type="evidence" value="ECO:0007669"/>
    <property type="project" value="TreeGrafter"/>
</dbReference>
<protein>
    <submittedName>
        <fullName evidence="2">Bm2844</fullName>
    </submittedName>
    <submittedName>
        <fullName evidence="5">Oxidoreductase-like domain-containing protein</fullName>
    </submittedName>
</protein>
<evidence type="ECO:0000313" key="5">
    <source>
        <dbReference type="WBParaSite" id="Bm2844.1"/>
    </source>
</evidence>
<organism evidence="4 5">
    <name type="scientific">Brugia malayi</name>
    <name type="common">Filarial nematode worm</name>
    <dbReference type="NCBI Taxonomy" id="6279"/>
    <lineage>
        <taxon>Eukaryota</taxon>
        <taxon>Metazoa</taxon>
        <taxon>Ecdysozoa</taxon>
        <taxon>Nematoda</taxon>
        <taxon>Chromadorea</taxon>
        <taxon>Rhabditida</taxon>
        <taxon>Spirurina</taxon>
        <taxon>Spiruromorpha</taxon>
        <taxon>Filarioidea</taxon>
        <taxon>Onchocercidae</taxon>
        <taxon>Brugia</taxon>
    </lineage>
</organism>
<reference evidence="2" key="2">
    <citation type="submission" date="2012-12" db="EMBL/GenBank/DDBJ databases">
        <authorList>
            <person name="Gao Y.W."/>
            <person name="Fan S.T."/>
            <person name="Sun H.T."/>
            <person name="Wang Z."/>
            <person name="Gao X.L."/>
            <person name="Li Y.G."/>
            <person name="Wang T.C."/>
            <person name="Zhang K."/>
            <person name="Xu W.W."/>
            <person name="Yu Z.J."/>
            <person name="Xia X.Z."/>
        </authorList>
    </citation>
    <scope>NUCLEOTIDE SEQUENCE</scope>
    <source>
        <strain evidence="2">FR3</strain>
    </source>
</reference>
<accession>A0A4E9ERX6</accession>
<dbReference type="WBParaSite" id="Bm2844.1">
    <property type="protein sequence ID" value="Bm2844.1"/>
    <property type="gene ID" value="WBGene00223105"/>
</dbReference>
<evidence type="ECO:0000313" key="6">
    <source>
        <dbReference type="WormBase" id="Bm2844"/>
    </source>
</evidence>
<dbReference type="KEGG" id="bmy:BM_BM2844"/>
<name>A0A0K0J7Q6_BRUMA</name>
<keyword evidence="4" id="KW-1185">Reference proteome</keyword>
<dbReference type="InterPro" id="IPR039251">
    <property type="entry name" value="OXLD1"/>
</dbReference>
<dbReference type="EMBL" id="CAAKNF010000196">
    <property type="protein sequence ID" value="VIO86566.1"/>
    <property type="molecule type" value="Genomic_DNA"/>
</dbReference>
<dbReference type="Proteomes" id="UP000006672">
    <property type="component" value="Unassembled WGS sequence"/>
</dbReference>
<proteinExistence type="predicted"/>
<reference evidence="5" key="4">
    <citation type="submission" date="2019-12" db="UniProtKB">
        <authorList>
            <consortium name="WormBaseParasite"/>
        </authorList>
    </citation>
    <scope>IDENTIFICATION</scope>
</reference>
<dbReference type="WormBase" id="Bm2844">
    <property type="protein sequence ID" value="BM26073"/>
    <property type="gene ID" value="WBGene00223105"/>
</dbReference>
<reference evidence="2 4" key="1">
    <citation type="journal article" date="2007" name="Science">
        <title>Draft genome of the filarial nematode parasite Brugia malayi.</title>
        <authorList>
            <person name="Ghedin E."/>
            <person name="Wang S."/>
            <person name="Spiro D."/>
            <person name="Caler E."/>
            <person name="Zhao Q."/>
            <person name="Crabtree J."/>
            <person name="Allen J.E."/>
            <person name="Delcher A.L."/>
            <person name="Guiliano D.B."/>
            <person name="Miranda-Saavedra D."/>
            <person name="Angiuoli S.V."/>
            <person name="Creasy T."/>
            <person name="Amedeo P."/>
            <person name="Haas B."/>
            <person name="El-Sayed N.M."/>
            <person name="Wortman J.R."/>
            <person name="Feldblyum T."/>
            <person name="Tallon L."/>
            <person name="Schatz M."/>
            <person name="Shumway M."/>
            <person name="Koo H."/>
            <person name="Salzberg S.L."/>
            <person name="Schobel S."/>
            <person name="Pertea M."/>
            <person name="Pop M."/>
            <person name="White O."/>
            <person name="Barton G.J."/>
            <person name="Carlow C.K."/>
            <person name="Crawford M.J."/>
            <person name="Daub J."/>
            <person name="Dimmic M.W."/>
            <person name="Estes C.F."/>
            <person name="Foster J.M."/>
            <person name="Ganatra M."/>
            <person name="Gregory W.F."/>
            <person name="Johnson N.M."/>
            <person name="Jin J."/>
            <person name="Komuniecki R."/>
            <person name="Korf I."/>
            <person name="Kumar S."/>
            <person name="Laney S."/>
            <person name="Li B.W."/>
            <person name="Li W."/>
            <person name="Lindblom T.H."/>
            <person name="Lustigman S."/>
            <person name="Ma D."/>
            <person name="Maina C.V."/>
            <person name="Martin D.M."/>
            <person name="McCarter J.P."/>
            <person name="McReynolds L."/>
            <person name="Mitreva M."/>
            <person name="Nutman T.B."/>
            <person name="Parkinson J."/>
            <person name="Peregrin-Alvarez J.M."/>
            <person name="Poole C."/>
            <person name="Ren Q."/>
            <person name="Saunders L."/>
            <person name="Sluder A.E."/>
            <person name="Smith K."/>
            <person name="Stanke M."/>
            <person name="Unnasch T.R."/>
            <person name="Ware J."/>
            <person name="Wei A.D."/>
            <person name="Weil G."/>
            <person name="Williams D.J."/>
            <person name="Zhang Y."/>
            <person name="Williams S.A."/>
            <person name="Fraser-Liggett C."/>
            <person name="Slatko B."/>
            <person name="Blaxter M.L."/>
            <person name="Scott A.L."/>
        </authorList>
    </citation>
    <scope>NUCLEOTIDE SEQUENCE</scope>
    <source>
        <strain evidence="2 4">FR3</strain>
    </source>
</reference>
<evidence type="ECO:0000313" key="3">
    <source>
        <dbReference type="EMBL" id="VIO86566.1"/>
    </source>
</evidence>
<dbReference type="GeneID" id="6102819"/>
<dbReference type="RefSeq" id="XP_001899390.1">
    <property type="nucleotide sequence ID" value="XM_001899355.1"/>
</dbReference>
<dbReference type="Pfam" id="PF09791">
    <property type="entry name" value="Oxidored-like"/>
    <property type="match status" value="1"/>
</dbReference>
<reference evidence="3" key="3">
    <citation type="submission" date="2019-04" db="EMBL/GenBank/DDBJ databases">
        <authorList>
            <person name="Howe K."/>
            <person name="Paulini M."/>
            <person name="Williams G."/>
        </authorList>
    </citation>
    <scope>NUCLEOTIDE SEQUENCE [LARGE SCALE GENOMIC DNA]</scope>
    <source>
        <strain evidence="3">FR3</strain>
    </source>
</reference>
<feature type="domain" description="Oxidoreductase-like" evidence="1">
    <location>
        <begin position="65"/>
        <end position="96"/>
    </location>
</feature>
<dbReference type="OrthoDB" id="10064411at2759"/>